<evidence type="ECO:0000313" key="2">
    <source>
        <dbReference type="EMBL" id="PEN15564.1"/>
    </source>
</evidence>
<keyword evidence="3" id="KW-1185">Reference proteome</keyword>
<reference evidence="2" key="1">
    <citation type="submission" date="2017-10" db="EMBL/GenBank/DDBJ databases">
        <title>Kefir isolates.</title>
        <authorList>
            <person name="Kim Y."/>
            <person name="Blasche S."/>
        </authorList>
    </citation>
    <scope>NUCLEOTIDE SEQUENCE [LARGE SCALE GENOMIC DNA]</scope>
    <source>
        <strain evidence="2">OG2-2</strain>
    </source>
</reference>
<dbReference type="RefSeq" id="WP_098043089.1">
    <property type="nucleotide sequence ID" value="NZ_PDEV01000005.1"/>
</dbReference>
<organism evidence="2 3">
    <name type="scientific">Rothia dentocariosa</name>
    <dbReference type="NCBI Taxonomy" id="2047"/>
    <lineage>
        <taxon>Bacteria</taxon>
        <taxon>Bacillati</taxon>
        <taxon>Actinomycetota</taxon>
        <taxon>Actinomycetes</taxon>
        <taxon>Micrococcales</taxon>
        <taxon>Micrococcaceae</taxon>
        <taxon>Rothia</taxon>
    </lineage>
</organism>
<protein>
    <recommendedName>
        <fullName evidence="1">DUF6891 domain-containing protein</fullName>
    </recommendedName>
</protein>
<comment type="caution">
    <text evidence="2">The sequence shown here is derived from an EMBL/GenBank/DDBJ whole genome shotgun (WGS) entry which is preliminary data.</text>
</comment>
<dbReference type="InterPro" id="IPR054186">
    <property type="entry name" value="DUF6891"/>
</dbReference>
<evidence type="ECO:0000259" key="1">
    <source>
        <dbReference type="Pfam" id="PF21831"/>
    </source>
</evidence>
<dbReference type="Proteomes" id="UP000219947">
    <property type="component" value="Unassembled WGS sequence"/>
</dbReference>
<sequence>MTTSFTDKKAVTTVSPEARDAWFKWQLTPPVPTSWELPEEAREDFEDAIMLLLLIGEDASEYADYLNDCLEEFLGESQVKGDFYHDIEQYAQKVVRERRALAERLGVTGDSGNLAAAFADLEAHGVLARGKFSCCGTCASAEIWDEREGSDRWKGYIYYHQQDAENLAESGSTYIGFGSFEAYPSDEEAWKKLSDEQRAAVTRKHEELSLALMLDTVIPTLERYGIKVTWNGSYDTRPRLDNVEVYEIP</sequence>
<feature type="domain" description="DUF6891" evidence="1">
    <location>
        <begin position="40"/>
        <end position="240"/>
    </location>
</feature>
<gene>
    <name evidence="2" type="ORF">CRM92_09795</name>
</gene>
<dbReference type="Pfam" id="PF21831">
    <property type="entry name" value="DUF6891"/>
    <property type="match status" value="1"/>
</dbReference>
<evidence type="ECO:0000313" key="3">
    <source>
        <dbReference type="Proteomes" id="UP000219947"/>
    </source>
</evidence>
<proteinExistence type="predicted"/>
<dbReference type="AlphaFoldDB" id="A0A2A8D3W1"/>
<accession>A0A2A8D3W1</accession>
<name>A0A2A8D3W1_9MICC</name>
<dbReference type="EMBL" id="PDEV01000005">
    <property type="protein sequence ID" value="PEN15564.1"/>
    <property type="molecule type" value="Genomic_DNA"/>
</dbReference>